<keyword evidence="2" id="KW-0812">Transmembrane</keyword>
<feature type="compositionally biased region" description="Basic and acidic residues" evidence="1">
    <location>
        <begin position="611"/>
        <end position="630"/>
    </location>
</feature>
<keyword evidence="2" id="KW-1133">Transmembrane helix</keyword>
<evidence type="ECO:0000313" key="4">
    <source>
        <dbReference type="Proteomes" id="UP000327013"/>
    </source>
</evidence>
<feature type="transmembrane region" description="Helical" evidence="2">
    <location>
        <begin position="582"/>
        <end position="602"/>
    </location>
</feature>
<organism evidence="3 4">
    <name type="scientific">Carpinus fangiana</name>
    <dbReference type="NCBI Taxonomy" id="176857"/>
    <lineage>
        <taxon>Eukaryota</taxon>
        <taxon>Viridiplantae</taxon>
        <taxon>Streptophyta</taxon>
        <taxon>Embryophyta</taxon>
        <taxon>Tracheophyta</taxon>
        <taxon>Spermatophyta</taxon>
        <taxon>Magnoliopsida</taxon>
        <taxon>eudicotyledons</taxon>
        <taxon>Gunneridae</taxon>
        <taxon>Pentapetalae</taxon>
        <taxon>rosids</taxon>
        <taxon>fabids</taxon>
        <taxon>Fagales</taxon>
        <taxon>Betulaceae</taxon>
        <taxon>Carpinus</taxon>
    </lineage>
</organism>
<evidence type="ECO:0000313" key="3">
    <source>
        <dbReference type="EMBL" id="KAB8349799.1"/>
    </source>
</evidence>
<reference evidence="3 4" key="1">
    <citation type="submission" date="2019-06" db="EMBL/GenBank/DDBJ databases">
        <title>A chromosomal-level reference genome of Carpinus fangiana (Coryloideae, Betulaceae).</title>
        <authorList>
            <person name="Yang X."/>
            <person name="Wang Z."/>
            <person name="Zhang L."/>
            <person name="Hao G."/>
            <person name="Liu J."/>
            <person name="Yang Y."/>
        </authorList>
    </citation>
    <scope>NUCLEOTIDE SEQUENCE [LARGE SCALE GENOMIC DNA]</scope>
    <source>
        <strain evidence="3">Cfa_2016G</strain>
        <tissue evidence="3">Leaf</tissue>
    </source>
</reference>
<proteinExistence type="predicted"/>
<dbReference type="EMBL" id="VIBQ01000014">
    <property type="protein sequence ID" value="KAB8349799.1"/>
    <property type="molecule type" value="Genomic_DNA"/>
</dbReference>
<evidence type="ECO:0000256" key="1">
    <source>
        <dbReference type="SAM" id="MobiDB-lite"/>
    </source>
</evidence>
<keyword evidence="2" id="KW-0472">Membrane</keyword>
<gene>
    <name evidence="3" type="ORF">FH972_023812</name>
</gene>
<name>A0A5N6KWX6_9ROSI</name>
<evidence type="ECO:0000256" key="2">
    <source>
        <dbReference type="SAM" id="Phobius"/>
    </source>
</evidence>
<feature type="transmembrane region" description="Helical" evidence="2">
    <location>
        <begin position="518"/>
        <end position="538"/>
    </location>
</feature>
<feature type="transmembrane region" description="Helical" evidence="2">
    <location>
        <begin position="473"/>
        <end position="493"/>
    </location>
</feature>
<sequence length="649" mass="72395">MSITGVGLERLVLSEHLGPTTYPIESFASLIILLIPMPPLPDAIIFTFYLAKRDHEDHILVSSLQHGRTPKPQKVILCHDFDALVISPSLQLYTRHPMSKGAPQPAPGVNPIYKISFSTGVKCLIIKKSLLDGLIDVSSDVIHFNTTYIYRPWSLVLLRKISFDIHAHCTAHWGSGLNCALLKITHKSLLPIKIQPTSNQEVFIQDNIPFTSFIILDLGFTILSHLIVALLSELTARAGHIWIERYRHLIKYLLLIAKVQLEIHETWFSLAKLWCYKPIYRGPDLKMFKPGIAALAGKRESGWRHQYARYGPGERPYTDVIKPVLGTLKHMPAMREEFCQFSSDSRLVMFPASSSADSLDSFPFDTTAQYLSGISGEITHEWSRDGAPGCTTTSTGPCLQSTVRSEPFLHRTEQASAHTRGGLVQKLIYKLLRQLQRLRYPHFWILVLFTLPVNAQNPVRGPLNVVQCMQHEWVLKCVALVPICLALAAGVGLGPLQRIEEAGHDDHPLEVPSTWKKGLWAIWSINLFIFMGLHMFWLETRLASSHYGMGMLSAASTYFLKTVLVTIGLLFTGVHFVSSLPLPVLCNYIPLAMAGAAAFFSVGKWSRDEGTLDSAGGHETHSPRRGRSDDVESGMQPFDHIADAASQSS</sequence>
<feature type="transmembrane region" description="Helical" evidence="2">
    <location>
        <begin position="558"/>
        <end position="576"/>
    </location>
</feature>
<dbReference type="AlphaFoldDB" id="A0A5N6KWX6"/>
<keyword evidence="4" id="KW-1185">Reference proteome</keyword>
<feature type="transmembrane region" description="Helical" evidence="2">
    <location>
        <begin position="210"/>
        <end position="231"/>
    </location>
</feature>
<accession>A0A5N6KWX6</accession>
<comment type="caution">
    <text evidence="3">The sequence shown here is derived from an EMBL/GenBank/DDBJ whole genome shotgun (WGS) entry which is preliminary data.</text>
</comment>
<dbReference type="Proteomes" id="UP000327013">
    <property type="component" value="Unassembled WGS sequence"/>
</dbReference>
<feature type="region of interest" description="Disordered" evidence="1">
    <location>
        <begin position="611"/>
        <end position="635"/>
    </location>
</feature>
<protein>
    <submittedName>
        <fullName evidence="3">Uncharacterized protein</fullName>
    </submittedName>
</protein>